<comment type="similarity">
    <text evidence="1">Belongs to the leucine-binding protein family.</text>
</comment>
<dbReference type="Pfam" id="PF13458">
    <property type="entry name" value="Peripla_BP_6"/>
    <property type="match status" value="1"/>
</dbReference>
<evidence type="ECO:0000313" key="8">
    <source>
        <dbReference type="Proteomes" id="UP000552883"/>
    </source>
</evidence>
<dbReference type="Proteomes" id="UP000552883">
    <property type="component" value="Unassembled WGS sequence"/>
</dbReference>
<dbReference type="PANTHER" id="PTHR30483:SF6">
    <property type="entry name" value="PERIPLASMIC BINDING PROTEIN OF ABC TRANSPORTER FOR NATURAL AMINO ACIDS"/>
    <property type="match status" value="1"/>
</dbReference>
<proteinExistence type="inferred from homology"/>
<organism evidence="7 8">
    <name type="scientific">Microcella frigidaquae</name>
    <dbReference type="NCBI Taxonomy" id="424758"/>
    <lineage>
        <taxon>Bacteria</taxon>
        <taxon>Bacillati</taxon>
        <taxon>Actinomycetota</taxon>
        <taxon>Actinomycetes</taxon>
        <taxon>Micrococcales</taxon>
        <taxon>Microbacteriaceae</taxon>
        <taxon>Microcella</taxon>
    </lineage>
</organism>
<name>A0A840XM98_9MICO</name>
<sequence>MPRRPASPTDARRPGARRLGAPRHAARAAVAALAALATGALLVGCAAPRPLPTPTPTPTETLVPTGDGVLRIGTLLPMRGDIAFIGPGMVAAVEVAVRDINAAGGVLGQPVEVLYRNSGTAEEDRLETAFADLVERGVDVIIGPATSALAERLVPLAAAADITVISPAATYPTVRSATPPGVFFRTIPAYDQQARAIVAALESDGVEAVSLVTTGDQLGFSFELAVRAALDERGMRLSGIEQLDAATNPARLAFSIAGGDPEAVVVATGASLAEQNARVLTALIERGIAPESLWLTSQNLSDFSEAVEAGVLEGVNGVLEGAVVSDELLARLQQSDPFLRSARFGPEAYDAVVLAALAAVLAEDDGGPSIARSLADAAGSGVPCASFGECLSVLETEPAIDYDGLSGPLTLDDAGDVIDGVLRLYRYTAENRAELFGDLPIVAR</sequence>
<dbReference type="Gene3D" id="3.40.50.2300">
    <property type="match status" value="2"/>
</dbReference>
<gene>
    <name evidence="7" type="ORF">BJ959_001234</name>
</gene>
<evidence type="ECO:0000259" key="6">
    <source>
        <dbReference type="Pfam" id="PF13458"/>
    </source>
</evidence>
<dbReference type="PRINTS" id="PR00337">
    <property type="entry name" value="LEUILEVALBP"/>
</dbReference>
<evidence type="ECO:0000256" key="2">
    <source>
        <dbReference type="ARBA" id="ARBA00022448"/>
    </source>
</evidence>
<evidence type="ECO:0000313" key="7">
    <source>
        <dbReference type="EMBL" id="MBB5617738.1"/>
    </source>
</evidence>
<accession>A0A840XM98</accession>
<dbReference type="OrthoDB" id="5125267at2"/>
<evidence type="ECO:0000256" key="5">
    <source>
        <dbReference type="SAM" id="MobiDB-lite"/>
    </source>
</evidence>
<feature type="region of interest" description="Disordered" evidence="5">
    <location>
        <begin position="1"/>
        <end position="21"/>
    </location>
</feature>
<keyword evidence="4" id="KW-0029">Amino-acid transport</keyword>
<evidence type="ECO:0000256" key="1">
    <source>
        <dbReference type="ARBA" id="ARBA00010062"/>
    </source>
</evidence>
<dbReference type="AlphaFoldDB" id="A0A840XM98"/>
<protein>
    <submittedName>
        <fullName evidence="7">Branched-chain amino acid transport system substrate-binding protein</fullName>
    </submittedName>
</protein>
<feature type="domain" description="Leucine-binding protein" evidence="6">
    <location>
        <begin position="70"/>
        <end position="291"/>
    </location>
</feature>
<dbReference type="InterPro" id="IPR028082">
    <property type="entry name" value="Peripla_BP_I"/>
</dbReference>
<dbReference type="InterPro" id="IPR028081">
    <property type="entry name" value="Leu-bd"/>
</dbReference>
<dbReference type="SUPFAM" id="SSF53822">
    <property type="entry name" value="Periplasmic binding protein-like I"/>
    <property type="match status" value="1"/>
</dbReference>
<comment type="caution">
    <text evidence="7">The sequence shown here is derived from an EMBL/GenBank/DDBJ whole genome shotgun (WGS) entry which is preliminary data.</text>
</comment>
<keyword evidence="8" id="KW-1185">Reference proteome</keyword>
<dbReference type="GO" id="GO:0006865">
    <property type="term" value="P:amino acid transport"/>
    <property type="evidence" value="ECO:0007669"/>
    <property type="project" value="UniProtKB-KW"/>
</dbReference>
<evidence type="ECO:0000256" key="4">
    <source>
        <dbReference type="ARBA" id="ARBA00022970"/>
    </source>
</evidence>
<dbReference type="EMBL" id="JACHBS010000001">
    <property type="protein sequence ID" value="MBB5617738.1"/>
    <property type="molecule type" value="Genomic_DNA"/>
</dbReference>
<reference evidence="7 8" key="1">
    <citation type="submission" date="2020-08" db="EMBL/GenBank/DDBJ databases">
        <title>Sequencing the genomes of 1000 actinobacteria strains.</title>
        <authorList>
            <person name="Klenk H.-P."/>
        </authorList>
    </citation>
    <scope>NUCLEOTIDE SEQUENCE [LARGE SCALE GENOMIC DNA]</scope>
    <source>
        <strain evidence="7 8">DSM 23889</strain>
    </source>
</reference>
<keyword evidence="3" id="KW-0732">Signal</keyword>
<keyword evidence="2" id="KW-0813">Transport</keyword>
<evidence type="ECO:0000256" key="3">
    <source>
        <dbReference type="ARBA" id="ARBA00022729"/>
    </source>
</evidence>
<dbReference type="InterPro" id="IPR000709">
    <property type="entry name" value="Leu_Ile_Val-bd"/>
</dbReference>
<dbReference type="InterPro" id="IPR051010">
    <property type="entry name" value="BCAA_transport"/>
</dbReference>
<dbReference type="RefSeq" id="WP_153982820.1">
    <property type="nucleotide sequence ID" value="NZ_BAAANZ010000006.1"/>
</dbReference>
<dbReference type="PANTHER" id="PTHR30483">
    <property type="entry name" value="LEUCINE-SPECIFIC-BINDING PROTEIN"/>
    <property type="match status" value="1"/>
</dbReference>